<gene>
    <name evidence="2" type="ORF">CHS0354_017587</name>
</gene>
<proteinExistence type="predicted"/>
<reference evidence="2" key="1">
    <citation type="journal article" date="2021" name="Genome Biol. Evol.">
        <title>A High-Quality Reference Genome for a Parasitic Bivalve with Doubly Uniparental Inheritance (Bivalvia: Unionida).</title>
        <authorList>
            <person name="Smith C.H."/>
        </authorList>
    </citation>
    <scope>NUCLEOTIDE SEQUENCE</scope>
    <source>
        <strain evidence="2">CHS0354</strain>
    </source>
</reference>
<accession>A0AAE0VFV5</accession>
<evidence type="ECO:0000313" key="2">
    <source>
        <dbReference type="EMBL" id="KAK3576913.1"/>
    </source>
</evidence>
<dbReference type="EMBL" id="JAEAOA010001088">
    <property type="protein sequence ID" value="KAK3576913.1"/>
    <property type="molecule type" value="Genomic_DNA"/>
</dbReference>
<evidence type="ECO:0000256" key="1">
    <source>
        <dbReference type="SAM" id="MobiDB-lite"/>
    </source>
</evidence>
<keyword evidence="3" id="KW-1185">Reference proteome</keyword>
<protein>
    <submittedName>
        <fullName evidence="2">Uncharacterized protein</fullName>
    </submittedName>
</protein>
<sequence>MNLAFKPEENVRSESHPVGTQGSQQKSASTKTYGYQTERWEEELERQRQEWESQRPQ</sequence>
<reference evidence="2" key="3">
    <citation type="submission" date="2023-05" db="EMBL/GenBank/DDBJ databases">
        <authorList>
            <person name="Smith C.H."/>
        </authorList>
    </citation>
    <scope>NUCLEOTIDE SEQUENCE</scope>
    <source>
        <strain evidence="2">CHS0354</strain>
        <tissue evidence="2">Mantle</tissue>
    </source>
</reference>
<dbReference type="Proteomes" id="UP001195483">
    <property type="component" value="Unassembled WGS sequence"/>
</dbReference>
<comment type="caution">
    <text evidence="2">The sequence shown here is derived from an EMBL/GenBank/DDBJ whole genome shotgun (WGS) entry which is preliminary data.</text>
</comment>
<feature type="compositionally biased region" description="Polar residues" evidence="1">
    <location>
        <begin position="18"/>
        <end position="35"/>
    </location>
</feature>
<reference evidence="2" key="2">
    <citation type="journal article" date="2021" name="Genome Biol. Evol.">
        <title>Developing a high-quality reference genome for a parasitic bivalve with doubly uniparental inheritance (Bivalvia: Unionida).</title>
        <authorList>
            <person name="Smith C.H."/>
        </authorList>
    </citation>
    <scope>NUCLEOTIDE SEQUENCE</scope>
    <source>
        <strain evidence="2">CHS0354</strain>
        <tissue evidence="2">Mantle</tissue>
    </source>
</reference>
<evidence type="ECO:0000313" key="3">
    <source>
        <dbReference type="Proteomes" id="UP001195483"/>
    </source>
</evidence>
<dbReference type="AlphaFoldDB" id="A0AAE0VFV5"/>
<feature type="region of interest" description="Disordered" evidence="1">
    <location>
        <begin position="1"/>
        <end position="57"/>
    </location>
</feature>
<feature type="compositionally biased region" description="Basic and acidic residues" evidence="1">
    <location>
        <begin position="1"/>
        <end position="15"/>
    </location>
</feature>
<organism evidence="2 3">
    <name type="scientific">Potamilus streckersoni</name>
    <dbReference type="NCBI Taxonomy" id="2493646"/>
    <lineage>
        <taxon>Eukaryota</taxon>
        <taxon>Metazoa</taxon>
        <taxon>Spiralia</taxon>
        <taxon>Lophotrochozoa</taxon>
        <taxon>Mollusca</taxon>
        <taxon>Bivalvia</taxon>
        <taxon>Autobranchia</taxon>
        <taxon>Heteroconchia</taxon>
        <taxon>Palaeoheterodonta</taxon>
        <taxon>Unionida</taxon>
        <taxon>Unionoidea</taxon>
        <taxon>Unionidae</taxon>
        <taxon>Ambleminae</taxon>
        <taxon>Lampsilini</taxon>
        <taxon>Potamilus</taxon>
    </lineage>
</organism>
<feature type="non-terminal residue" evidence="2">
    <location>
        <position position="57"/>
    </location>
</feature>
<feature type="compositionally biased region" description="Basic and acidic residues" evidence="1">
    <location>
        <begin position="45"/>
        <end position="57"/>
    </location>
</feature>
<name>A0AAE0VFV5_9BIVA</name>